<evidence type="ECO:0000313" key="3">
    <source>
        <dbReference type="Proteomes" id="UP000558688"/>
    </source>
</evidence>
<accession>A0A8H5APX7</accession>
<dbReference type="Proteomes" id="UP000558688">
    <property type="component" value="Unassembled WGS sequence"/>
</dbReference>
<dbReference type="PANTHER" id="PTHR10837">
    <property type="entry name" value="PEPTIDYLARGININE DEIMINASE"/>
    <property type="match status" value="1"/>
</dbReference>
<protein>
    <recommendedName>
        <fullName evidence="1">Protein-arginine deiminase C-terminal domain-containing protein</fullName>
    </recommendedName>
</protein>
<dbReference type="InterPro" id="IPR013530">
    <property type="entry name" value="PAD_C"/>
</dbReference>
<dbReference type="InterPro" id="IPR004303">
    <property type="entry name" value="PAD"/>
</dbReference>
<dbReference type="GO" id="GO:0004668">
    <property type="term" value="F:protein-arginine deiminase activity"/>
    <property type="evidence" value="ECO:0007669"/>
    <property type="project" value="InterPro"/>
</dbReference>
<dbReference type="GO" id="GO:0005509">
    <property type="term" value="F:calcium ion binding"/>
    <property type="evidence" value="ECO:0007669"/>
    <property type="project" value="InterPro"/>
</dbReference>
<proteinExistence type="predicted"/>
<dbReference type="Gene3D" id="3.75.10.10">
    <property type="entry name" value="L-arginine/glycine Amidinotransferase, Chain A"/>
    <property type="match status" value="1"/>
</dbReference>
<feature type="domain" description="Protein-arginine deiminase C-terminal" evidence="1">
    <location>
        <begin position="21"/>
        <end position="158"/>
    </location>
</feature>
<evidence type="ECO:0000313" key="2">
    <source>
        <dbReference type="EMBL" id="KAF5268928.1"/>
    </source>
</evidence>
<evidence type="ECO:0000259" key="1">
    <source>
        <dbReference type="Pfam" id="PF03068"/>
    </source>
</evidence>
<reference evidence="2" key="1">
    <citation type="submission" date="2020-02" db="EMBL/GenBank/DDBJ databases">
        <title>Identification and distribution of gene clusters putatively required for synthesis of sphingolipid metabolism inhibitors in phylogenetically diverse species of the filamentous fungus Fusarium.</title>
        <authorList>
            <person name="Kim H.-S."/>
            <person name="Busman M."/>
            <person name="Brown D.W."/>
            <person name="Divon H."/>
            <person name="Uhlig S."/>
            <person name="Proctor R.H."/>
        </authorList>
    </citation>
    <scope>NUCLEOTIDE SEQUENCE [LARGE SCALE GENOMIC DNA]</scope>
    <source>
        <strain evidence="2">NRRL 39464</strain>
    </source>
</reference>
<dbReference type="GO" id="GO:0005737">
    <property type="term" value="C:cytoplasm"/>
    <property type="evidence" value="ECO:0007669"/>
    <property type="project" value="InterPro"/>
</dbReference>
<dbReference type="AlphaFoldDB" id="A0A8H5APX7"/>
<dbReference type="SUPFAM" id="SSF55909">
    <property type="entry name" value="Pentein"/>
    <property type="match status" value="1"/>
</dbReference>
<gene>
    <name evidence="2" type="ORF">FOXYS1_165</name>
</gene>
<sequence length="195" mass="21701">MWSKLALGHGSIFTSYPNLRQPEGFSFYDSRLENLTIDALLSDDDFLQTQKYAQKDVDHNLELLLEEVPLPPNEVLRIPTLFKNFTYPWPSNLDGLPPRLHRAAPGQSQVIAYLLVAINGVVIGSDGLTAKPWGPIVDDHDTLEQAMRDVYGQAGIKVRTTGLTAWRVGVSAFQEPDFLLVLPFWGPAFLAALVI</sequence>
<dbReference type="EMBL" id="JAAFOW010000022">
    <property type="protein sequence ID" value="KAF5268928.1"/>
    <property type="molecule type" value="Genomic_DNA"/>
</dbReference>
<comment type="caution">
    <text evidence="2">The sequence shown here is derived from an EMBL/GenBank/DDBJ whole genome shotgun (WGS) entry which is preliminary data.</text>
</comment>
<organism evidence="2 3">
    <name type="scientific">Fusarium oxysporum</name>
    <name type="common">Fusarium vascular wilt</name>
    <dbReference type="NCBI Taxonomy" id="5507"/>
    <lineage>
        <taxon>Eukaryota</taxon>
        <taxon>Fungi</taxon>
        <taxon>Dikarya</taxon>
        <taxon>Ascomycota</taxon>
        <taxon>Pezizomycotina</taxon>
        <taxon>Sordariomycetes</taxon>
        <taxon>Hypocreomycetidae</taxon>
        <taxon>Hypocreales</taxon>
        <taxon>Nectriaceae</taxon>
        <taxon>Fusarium</taxon>
        <taxon>Fusarium oxysporum species complex</taxon>
    </lineage>
</organism>
<dbReference type="PANTHER" id="PTHR10837:SF8">
    <property type="entry name" value="PROTEIN-ARGININE DEIMINASE"/>
    <property type="match status" value="1"/>
</dbReference>
<dbReference type="Pfam" id="PF03068">
    <property type="entry name" value="PAD"/>
    <property type="match status" value="1"/>
</dbReference>
<name>A0A8H5APX7_FUSOX</name>